<dbReference type="EMBL" id="ASHM01068514">
    <property type="protein sequence ID" value="PNX54590.1"/>
    <property type="molecule type" value="Genomic_DNA"/>
</dbReference>
<comment type="caution">
    <text evidence="1">The sequence shown here is derived from an EMBL/GenBank/DDBJ whole genome shotgun (WGS) entry which is preliminary data.</text>
</comment>
<dbReference type="Proteomes" id="UP000236291">
    <property type="component" value="Unassembled WGS sequence"/>
</dbReference>
<evidence type="ECO:0000313" key="2">
    <source>
        <dbReference type="Proteomes" id="UP000236291"/>
    </source>
</evidence>
<name>A0A2K3JKN4_TRIPR</name>
<gene>
    <name evidence="1" type="ORF">L195_g048210</name>
</gene>
<sequence>RYSIDNPTHELYNPIKPVENVSSCHEEAPTNGIVEEVP</sequence>
<accession>A0A2K3JKN4</accession>
<feature type="non-terminal residue" evidence="1">
    <location>
        <position position="1"/>
    </location>
</feature>
<reference evidence="1 2" key="1">
    <citation type="journal article" date="2014" name="Am. J. Bot.">
        <title>Genome assembly and annotation for red clover (Trifolium pratense; Fabaceae).</title>
        <authorList>
            <person name="Istvanek J."/>
            <person name="Jaros M."/>
            <person name="Krenek A."/>
            <person name="Repkova J."/>
        </authorList>
    </citation>
    <scope>NUCLEOTIDE SEQUENCE [LARGE SCALE GENOMIC DNA]</scope>
    <source>
        <strain evidence="2">cv. Tatra</strain>
        <tissue evidence="1">Young leaves</tissue>
    </source>
</reference>
<protein>
    <submittedName>
        <fullName evidence="1">Uncharacterized protein</fullName>
    </submittedName>
</protein>
<reference evidence="1 2" key="2">
    <citation type="journal article" date="2017" name="Front. Plant Sci.">
        <title>Gene Classification and Mining of Molecular Markers Useful in Red Clover (Trifolium pratense) Breeding.</title>
        <authorList>
            <person name="Istvanek J."/>
            <person name="Dluhosova J."/>
            <person name="Dluhos P."/>
            <person name="Patkova L."/>
            <person name="Nedelnik J."/>
            <person name="Repkova J."/>
        </authorList>
    </citation>
    <scope>NUCLEOTIDE SEQUENCE [LARGE SCALE GENOMIC DNA]</scope>
    <source>
        <strain evidence="2">cv. Tatra</strain>
        <tissue evidence="1">Young leaves</tissue>
    </source>
</reference>
<proteinExistence type="predicted"/>
<dbReference type="AlphaFoldDB" id="A0A2K3JKN4"/>
<evidence type="ECO:0000313" key="1">
    <source>
        <dbReference type="EMBL" id="PNX54590.1"/>
    </source>
</evidence>
<organism evidence="1 2">
    <name type="scientific">Trifolium pratense</name>
    <name type="common">Red clover</name>
    <dbReference type="NCBI Taxonomy" id="57577"/>
    <lineage>
        <taxon>Eukaryota</taxon>
        <taxon>Viridiplantae</taxon>
        <taxon>Streptophyta</taxon>
        <taxon>Embryophyta</taxon>
        <taxon>Tracheophyta</taxon>
        <taxon>Spermatophyta</taxon>
        <taxon>Magnoliopsida</taxon>
        <taxon>eudicotyledons</taxon>
        <taxon>Gunneridae</taxon>
        <taxon>Pentapetalae</taxon>
        <taxon>rosids</taxon>
        <taxon>fabids</taxon>
        <taxon>Fabales</taxon>
        <taxon>Fabaceae</taxon>
        <taxon>Papilionoideae</taxon>
        <taxon>50 kb inversion clade</taxon>
        <taxon>NPAAA clade</taxon>
        <taxon>Hologalegina</taxon>
        <taxon>IRL clade</taxon>
        <taxon>Trifolieae</taxon>
        <taxon>Trifolium</taxon>
    </lineage>
</organism>